<sequence length="282" mass="32122">MSASTTPADKPSADGLNRNYSWYEPSLTQIQEPARTILEKYSHLPEGEIIEHVKQVRDSAFAVFPYPCIGSFRFLDITICKSPAYPEILSRLKDSDTFLDLGCAMGQDIRHLVFEGVTQERIFGSDLHPEFIELGYDLFRDRSSLQCPFITSDIFDSNCELLQKLAGKLDIVNASSFFHLFHWDRQVALSKHIIKLLKPKPGSLIVGRHVGDWNAGDKSGGELGHGFYRHNLDSWRKMWDQISEETGTKWEVDVIAENWAAVQKNAHNDETAFKMQFVVRRG</sequence>
<keyword evidence="7" id="KW-1185">Reference proteome</keyword>
<comment type="similarity">
    <text evidence="4">Belongs to the class I-like SAM-binding methyltransferase superfamily.</text>
</comment>
<dbReference type="CDD" id="cd02440">
    <property type="entry name" value="AdoMet_MTases"/>
    <property type="match status" value="1"/>
</dbReference>
<evidence type="ECO:0000256" key="1">
    <source>
        <dbReference type="ARBA" id="ARBA00005179"/>
    </source>
</evidence>
<dbReference type="GO" id="GO:0032259">
    <property type="term" value="P:methylation"/>
    <property type="evidence" value="ECO:0007669"/>
    <property type="project" value="UniProtKB-KW"/>
</dbReference>
<organism evidence="6 7">
    <name type="scientific">Aspergillus ellipticus CBS 707.79</name>
    <dbReference type="NCBI Taxonomy" id="1448320"/>
    <lineage>
        <taxon>Eukaryota</taxon>
        <taxon>Fungi</taxon>
        <taxon>Dikarya</taxon>
        <taxon>Ascomycota</taxon>
        <taxon>Pezizomycotina</taxon>
        <taxon>Eurotiomycetes</taxon>
        <taxon>Eurotiomycetidae</taxon>
        <taxon>Eurotiales</taxon>
        <taxon>Aspergillaceae</taxon>
        <taxon>Aspergillus</taxon>
        <taxon>Aspergillus subgen. Circumdati</taxon>
    </lineage>
</organism>
<dbReference type="PANTHER" id="PTHR35897:SF1">
    <property type="entry name" value="METHYLTRANSFERASE AUSD"/>
    <property type="match status" value="1"/>
</dbReference>
<accession>A0A319DE79</accession>
<evidence type="ECO:0000256" key="4">
    <source>
        <dbReference type="ARBA" id="ARBA00038314"/>
    </source>
</evidence>
<dbReference type="Pfam" id="PF13649">
    <property type="entry name" value="Methyltransf_25"/>
    <property type="match status" value="1"/>
</dbReference>
<dbReference type="STRING" id="1448320.A0A319DE79"/>
<dbReference type="InterPro" id="IPR041698">
    <property type="entry name" value="Methyltransf_25"/>
</dbReference>
<dbReference type="OrthoDB" id="2094832at2759"/>
<evidence type="ECO:0000256" key="3">
    <source>
        <dbReference type="ARBA" id="ARBA00022691"/>
    </source>
</evidence>
<dbReference type="AlphaFoldDB" id="A0A319DE79"/>
<evidence type="ECO:0000313" key="7">
    <source>
        <dbReference type="Proteomes" id="UP000247810"/>
    </source>
</evidence>
<dbReference type="Proteomes" id="UP000247810">
    <property type="component" value="Unassembled WGS sequence"/>
</dbReference>
<evidence type="ECO:0000256" key="2">
    <source>
        <dbReference type="ARBA" id="ARBA00022679"/>
    </source>
</evidence>
<reference evidence="6 7" key="1">
    <citation type="submission" date="2018-02" db="EMBL/GenBank/DDBJ databases">
        <title>The genomes of Aspergillus section Nigri reveals drivers in fungal speciation.</title>
        <authorList>
            <consortium name="DOE Joint Genome Institute"/>
            <person name="Vesth T.C."/>
            <person name="Nybo J."/>
            <person name="Theobald S."/>
            <person name="Brandl J."/>
            <person name="Frisvad J.C."/>
            <person name="Nielsen K.F."/>
            <person name="Lyhne E.K."/>
            <person name="Kogle M.E."/>
            <person name="Kuo A."/>
            <person name="Riley R."/>
            <person name="Clum A."/>
            <person name="Nolan M."/>
            <person name="Lipzen A."/>
            <person name="Salamov A."/>
            <person name="Henrissat B."/>
            <person name="Wiebenga A."/>
            <person name="De vries R.P."/>
            <person name="Grigoriev I.V."/>
            <person name="Mortensen U.H."/>
            <person name="Andersen M.R."/>
            <person name="Baker S.E."/>
        </authorList>
    </citation>
    <scope>NUCLEOTIDE SEQUENCE [LARGE SCALE GENOMIC DNA]</scope>
    <source>
        <strain evidence="6 7">CBS 707.79</strain>
    </source>
</reference>
<dbReference type="SUPFAM" id="SSF53335">
    <property type="entry name" value="S-adenosyl-L-methionine-dependent methyltransferases"/>
    <property type="match status" value="1"/>
</dbReference>
<dbReference type="InterPro" id="IPR051654">
    <property type="entry name" value="Meroterpenoid_MTases"/>
</dbReference>
<keyword evidence="3" id="KW-0949">S-adenosyl-L-methionine</keyword>
<keyword evidence="2 6" id="KW-0808">Transferase</keyword>
<dbReference type="VEuPathDB" id="FungiDB:BO71DRAFT_383236"/>
<dbReference type="Gene3D" id="3.40.50.150">
    <property type="entry name" value="Vaccinia Virus protein VP39"/>
    <property type="match status" value="1"/>
</dbReference>
<protein>
    <submittedName>
        <fullName evidence="6">Methyltransferase domain-containing protein</fullName>
    </submittedName>
</protein>
<name>A0A319DE79_9EURO</name>
<keyword evidence="6" id="KW-0489">Methyltransferase</keyword>
<dbReference type="PANTHER" id="PTHR35897">
    <property type="entry name" value="METHYLTRANSFERASE AUSD"/>
    <property type="match status" value="1"/>
</dbReference>
<gene>
    <name evidence="6" type="ORF">BO71DRAFT_383236</name>
</gene>
<feature type="domain" description="Methyltransferase" evidence="5">
    <location>
        <begin position="99"/>
        <end position="199"/>
    </location>
</feature>
<dbReference type="GO" id="GO:0008168">
    <property type="term" value="F:methyltransferase activity"/>
    <property type="evidence" value="ECO:0007669"/>
    <property type="project" value="UniProtKB-KW"/>
</dbReference>
<evidence type="ECO:0000259" key="5">
    <source>
        <dbReference type="Pfam" id="PF13649"/>
    </source>
</evidence>
<comment type="pathway">
    <text evidence="1">Secondary metabolite biosynthesis.</text>
</comment>
<evidence type="ECO:0000313" key="6">
    <source>
        <dbReference type="EMBL" id="PYH92567.1"/>
    </source>
</evidence>
<proteinExistence type="inferred from homology"/>
<dbReference type="EMBL" id="KZ825913">
    <property type="protein sequence ID" value="PYH92567.1"/>
    <property type="molecule type" value="Genomic_DNA"/>
</dbReference>
<dbReference type="InterPro" id="IPR029063">
    <property type="entry name" value="SAM-dependent_MTases_sf"/>
</dbReference>